<feature type="active site" description="Proton acceptor" evidence="5">
    <location>
        <position position="560"/>
    </location>
</feature>
<dbReference type="AlphaFoldDB" id="A0AAW0C1Z7"/>
<organism evidence="8 9">
    <name type="scientific">Favolaschia claudopus</name>
    <dbReference type="NCBI Taxonomy" id="2862362"/>
    <lineage>
        <taxon>Eukaryota</taxon>
        <taxon>Fungi</taxon>
        <taxon>Dikarya</taxon>
        <taxon>Basidiomycota</taxon>
        <taxon>Agaricomycotina</taxon>
        <taxon>Agaricomycetes</taxon>
        <taxon>Agaricomycetidae</taxon>
        <taxon>Agaricales</taxon>
        <taxon>Marasmiineae</taxon>
        <taxon>Mycenaceae</taxon>
        <taxon>Favolaschia</taxon>
    </lineage>
</organism>
<feature type="binding site" evidence="6">
    <location>
        <position position="85"/>
    </location>
    <ligand>
        <name>FAD</name>
        <dbReference type="ChEBI" id="CHEBI:57692"/>
    </ligand>
</feature>
<dbReference type="PANTHER" id="PTHR11552">
    <property type="entry name" value="GLUCOSE-METHANOL-CHOLINE GMC OXIDOREDUCTASE"/>
    <property type="match status" value="1"/>
</dbReference>
<keyword evidence="3" id="KW-0285">Flavoprotein</keyword>
<reference evidence="8 9" key="1">
    <citation type="journal article" date="2024" name="J Genomics">
        <title>Draft genome sequencing and assembly of Favolaschia claudopus CIRM-BRFM 2984 isolated from oak limbs.</title>
        <authorList>
            <person name="Navarro D."/>
            <person name="Drula E."/>
            <person name="Chaduli D."/>
            <person name="Cazenave R."/>
            <person name="Ahrendt S."/>
            <person name="Wang J."/>
            <person name="Lipzen A."/>
            <person name="Daum C."/>
            <person name="Barry K."/>
            <person name="Grigoriev I.V."/>
            <person name="Favel A."/>
            <person name="Rosso M.N."/>
            <person name="Martin F."/>
        </authorList>
    </citation>
    <scope>NUCLEOTIDE SEQUENCE [LARGE SCALE GENOMIC DNA]</scope>
    <source>
        <strain evidence="8 9">CIRM-BRFM 2984</strain>
    </source>
</reference>
<dbReference type="Pfam" id="PF00732">
    <property type="entry name" value="GMC_oxred_N"/>
    <property type="match status" value="1"/>
</dbReference>
<dbReference type="SUPFAM" id="SSF51905">
    <property type="entry name" value="FAD/NAD(P)-binding domain"/>
    <property type="match status" value="1"/>
</dbReference>
<dbReference type="Pfam" id="PF05199">
    <property type="entry name" value="GMC_oxred_C"/>
    <property type="match status" value="1"/>
</dbReference>
<dbReference type="Gene3D" id="3.50.50.60">
    <property type="entry name" value="FAD/NAD(P)-binding domain"/>
    <property type="match status" value="1"/>
</dbReference>
<sequence length="585" mass="64311">MAISSFFGNSGKYIDDLSLVGSVEGPKHEYWTAGCVLAARLTEDPSLSVLVLEAGGSGTPHLYEFTLEPQVHATNRPRYFPRGKVLGGCSSVNAQMAQYGAPSDFDQWAALNNDESWSWKNLHRYFKKFEKYTDDPAYPNVDSSVRGSEGPVRVGYFNRASEHSKAFVEACGEVGIPPVPDFNGPKGPLGAGRVMTYIDSKGQRVSSETAYLTKEVLARPNLKVAIHAQVTRIIFDRVNGVMRAIGVECANSPDGPRYKAHARREVIISAGTIHSPHILMLSGIGPATELRKHGIPVIRDLPGVGANLVDHPIASLYLRDKKNDSVNILKPKNVLEGLQLAREVAKYQLYGTGKLATNFGEAAAFVRTDNPVLFPPKDYPQKLEDSTSGAASPDLELFCTPMAFKDHGQLLFNVHTYSLHCYLVRPTSRGTVRLTSASPWALPSVNPNYLHSPHDLDKLLRGFRLILKIAHAKAMESYIDHSDTNPELDHAKHLDRKTDDELKEMIRERVETVYHPTSTCRMAPEGEAEGGVVDSRLKVYGIEGLRVCDASVFPWIVSGHTAGACFAIAEKFADDLKAEFKASKI</sequence>
<dbReference type="Proteomes" id="UP001362999">
    <property type="component" value="Unassembled WGS sequence"/>
</dbReference>
<evidence type="ECO:0000313" key="9">
    <source>
        <dbReference type="Proteomes" id="UP001362999"/>
    </source>
</evidence>
<dbReference type="Gene3D" id="3.30.560.10">
    <property type="entry name" value="Glucose Oxidase, domain 3"/>
    <property type="match status" value="1"/>
</dbReference>
<keyword evidence="9" id="KW-1185">Reference proteome</keyword>
<dbReference type="InterPro" id="IPR012132">
    <property type="entry name" value="GMC_OxRdtase"/>
</dbReference>
<comment type="caution">
    <text evidence="8">The sequence shown here is derived from an EMBL/GenBank/DDBJ whole genome shotgun (WGS) entry which is preliminary data.</text>
</comment>
<evidence type="ECO:0000256" key="1">
    <source>
        <dbReference type="ARBA" id="ARBA00001974"/>
    </source>
</evidence>
<dbReference type="InterPro" id="IPR007867">
    <property type="entry name" value="GMC_OxRtase_C"/>
</dbReference>
<dbReference type="SUPFAM" id="SSF54373">
    <property type="entry name" value="FAD-linked reductases, C-terminal domain"/>
    <property type="match status" value="1"/>
</dbReference>
<dbReference type="InterPro" id="IPR036188">
    <property type="entry name" value="FAD/NAD-bd_sf"/>
</dbReference>
<comment type="similarity">
    <text evidence="2">Belongs to the GMC oxidoreductase family.</text>
</comment>
<evidence type="ECO:0000313" key="8">
    <source>
        <dbReference type="EMBL" id="KAK7033387.1"/>
    </source>
</evidence>
<dbReference type="PANTHER" id="PTHR11552:SF147">
    <property type="entry name" value="CHOLINE DEHYDROGENASE, MITOCHONDRIAL"/>
    <property type="match status" value="1"/>
</dbReference>
<proteinExistence type="inferred from homology"/>
<comment type="cofactor">
    <cofactor evidence="1 6">
        <name>FAD</name>
        <dbReference type="ChEBI" id="CHEBI:57692"/>
    </cofactor>
</comment>
<dbReference type="GO" id="GO:0050660">
    <property type="term" value="F:flavin adenine dinucleotide binding"/>
    <property type="evidence" value="ECO:0007669"/>
    <property type="project" value="InterPro"/>
</dbReference>
<dbReference type="PIRSF" id="PIRSF000137">
    <property type="entry name" value="Alcohol_oxidase"/>
    <property type="match status" value="1"/>
</dbReference>
<dbReference type="PROSITE" id="PS00624">
    <property type="entry name" value="GMC_OXRED_2"/>
    <property type="match status" value="1"/>
</dbReference>
<keyword evidence="4 6" id="KW-0274">FAD</keyword>
<name>A0AAW0C1Z7_9AGAR</name>
<feature type="active site" description="Proton donor" evidence="5">
    <location>
        <position position="515"/>
    </location>
</feature>
<protein>
    <recommendedName>
        <fullName evidence="7">Glucose-methanol-choline oxidoreductase N-terminal domain-containing protein</fullName>
    </recommendedName>
</protein>
<feature type="binding site" evidence="6">
    <location>
        <position position="230"/>
    </location>
    <ligand>
        <name>FAD</name>
        <dbReference type="ChEBI" id="CHEBI:57692"/>
    </ligand>
</feature>
<evidence type="ECO:0000256" key="2">
    <source>
        <dbReference type="ARBA" id="ARBA00010790"/>
    </source>
</evidence>
<evidence type="ECO:0000256" key="3">
    <source>
        <dbReference type="ARBA" id="ARBA00022630"/>
    </source>
</evidence>
<accession>A0AAW0C1Z7</accession>
<evidence type="ECO:0000256" key="5">
    <source>
        <dbReference type="PIRSR" id="PIRSR000137-1"/>
    </source>
</evidence>
<evidence type="ECO:0000256" key="6">
    <source>
        <dbReference type="PIRSR" id="PIRSR000137-2"/>
    </source>
</evidence>
<evidence type="ECO:0000259" key="7">
    <source>
        <dbReference type="PROSITE" id="PS00624"/>
    </source>
</evidence>
<dbReference type="GO" id="GO:0016614">
    <property type="term" value="F:oxidoreductase activity, acting on CH-OH group of donors"/>
    <property type="evidence" value="ECO:0007669"/>
    <property type="project" value="InterPro"/>
</dbReference>
<dbReference type="EMBL" id="JAWWNJ010000023">
    <property type="protein sequence ID" value="KAK7033387.1"/>
    <property type="molecule type" value="Genomic_DNA"/>
</dbReference>
<dbReference type="InterPro" id="IPR000172">
    <property type="entry name" value="GMC_OxRdtase_N"/>
</dbReference>
<gene>
    <name evidence="8" type="ORF">R3P38DRAFT_3313389</name>
</gene>
<evidence type="ECO:0000256" key="4">
    <source>
        <dbReference type="ARBA" id="ARBA00022827"/>
    </source>
</evidence>
<feature type="domain" description="Glucose-methanol-choline oxidoreductase N-terminal" evidence="7">
    <location>
        <begin position="271"/>
        <end position="285"/>
    </location>
</feature>